<evidence type="ECO:0000313" key="2">
    <source>
        <dbReference type="EMBL" id="KAA8549639.1"/>
    </source>
</evidence>
<name>A0A5J5C374_9ASTE</name>
<protein>
    <submittedName>
        <fullName evidence="2">Uncharacterized protein</fullName>
    </submittedName>
</protein>
<gene>
    <name evidence="2" type="ORF">F0562_001343</name>
</gene>
<proteinExistence type="predicted"/>
<dbReference type="AlphaFoldDB" id="A0A5J5C374"/>
<evidence type="ECO:0000256" key="1">
    <source>
        <dbReference type="SAM" id="MobiDB-lite"/>
    </source>
</evidence>
<reference evidence="2 3" key="1">
    <citation type="submission" date="2019-09" db="EMBL/GenBank/DDBJ databases">
        <title>A chromosome-level genome assembly of the Chinese tupelo Nyssa sinensis.</title>
        <authorList>
            <person name="Yang X."/>
            <person name="Kang M."/>
            <person name="Yang Y."/>
            <person name="Xiong H."/>
            <person name="Wang M."/>
            <person name="Zhang Z."/>
            <person name="Wang Z."/>
            <person name="Wu H."/>
            <person name="Ma T."/>
            <person name="Liu J."/>
            <person name="Xi Z."/>
        </authorList>
    </citation>
    <scope>NUCLEOTIDE SEQUENCE [LARGE SCALE GENOMIC DNA]</scope>
    <source>
        <strain evidence="2">J267</strain>
        <tissue evidence="2">Leaf</tissue>
    </source>
</reference>
<feature type="region of interest" description="Disordered" evidence="1">
    <location>
        <begin position="40"/>
        <end position="66"/>
    </location>
</feature>
<sequence>MFENYCQFLGVGPGSKEKGGLLHLAPNSPDAKVFEEFANRTGSTPATNGNTTSNGSGAEINSDGGRGNRWSGIDQMAWAVLITVVFDMLPNL</sequence>
<keyword evidence="3" id="KW-1185">Reference proteome</keyword>
<accession>A0A5J5C374</accession>
<dbReference type="OrthoDB" id="10548172at2759"/>
<dbReference type="Proteomes" id="UP000325577">
    <property type="component" value="Linkage Group LG0"/>
</dbReference>
<evidence type="ECO:0000313" key="3">
    <source>
        <dbReference type="Proteomes" id="UP000325577"/>
    </source>
</evidence>
<feature type="compositionally biased region" description="Polar residues" evidence="1">
    <location>
        <begin position="40"/>
        <end position="56"/>
    </location>
</feature>
<organism evidence="2 3">
    <name type="scientific">Nyssa sinensis</name>
    <dbReference type="NCBI Taxonomy" id="561372"/>
    <lineage>
        <taxon>Eukaryota</taxon>
        <taxon>Viridiplantae</taxon>
        <taxon>Streptophyta</taxon>
        <taxon>Embryophyta</taxon>
        <taxon>Tracheophyta</taxon>
        <taxon>Spermatophyta</taxon>
        <taxon>Magnoliopsida</taxon>
        <taxon>eudicotyledons</taxon>
        <taxon>Gunneridae</taxon>
        <taxon>Pentapetalae</taxon>
        <taxon>asterids</taxon>
        <taxon>Cornales</taxon>
        <taxon>Nyssaceae</taxon>
        <taxon>Nyssa</taxon>
    </lineage>
</organism>
<dbReference type="EMBL" id="CM018031">
    <property type="protein sequence ID" value="KAA8549639.1"/>
    <property type="molecule type" value="Genomic_DNA"/>
</dbReference>